<organism evidence="1">
    <name type="scientific">sediment metagenome</name>
    <dbReference type="NCBI Taxonomy" id="749907"/>
    <lineage>
        <taxon>unclassified sequences</taxon>
        <taxon>metagenomes</taxon>
        <taxon>ecological metagenomes</taxon>
    </lineage>
</organism>
<comment type="caution">
    <text evidence="1">The sequence shown here is derived from an EMBL/GenBank/DDBJ whole genome shotgun (WGS) entry which is preliminary data.</text>
</comment>
<reference evidence="1" key="1">
    <citation type="submission" date="2010-07" db="EMBL/GenBank/DDBJ databases">
        <authorList>
            <consortium name="CONSOLIDER consortium CSD2007-00005"/>
            <person name="Guazzaroni M.-E."/>
            <person name="Richter M."/>
            <person name="Garcia-Salamanca A."/>
            <person name="Yarza P."/>
            <person name="Ferrer M."/>
        </authorList>
    </citation>
    <scope>NUCLEOTIDE SEQUENCE</scope>
</reference>
<gene>
    <name evidence="1" type="ORF">LDC_0854</name>
</gene>
<sequence>MLIDDYYIKVDLIPDSDPEAKPYRAIVMCFPVKGNTYNTGIVRRANSPEEAFKEALECWKLKGNTK</sequence>
<dbReference type="EMBL" id="ADZX01000356">
    <property type="protein sequence ID" value="EFK97082.1"/>
    <property type="molecule type" value="Genomic_DNA"/>
</dbReference>
<evidence type="ECO:0000313" key="1">
    <source>
        <dbReference type="EMBL" id="EFK97082.1"/>
    </source>
</evidence>
<dbReference type="AlphaFoldDB" id="D9PH55"/>
<protein>
    <submittedName>
        <fullName evidence="1">Uncharacterized protein</fullName>
    </submittedName>
</protein>
<proteinExistence type="predicted"/>
<accession>D9PH55</accession>
<name>D9PH55_9ZZZZ</name>
<reference evidence="1" key="2">
    <citation type="journal article" date="2011" name="Microb. Ecol.">
        <title>Taxonomic and Functional Metagenomic Profiling of the Microbial Community in the Anoxic Sediment of a Sub-saline Shallow Lake (Laguna de Carrizo, Central Spain).</title>
        <authorList>
            <person name="Ferrer M."/>
            <person name="Guazzaroni M.E."/>
            <person name="Richter M."/>
            <person name="Garcia-Salamanca A."/>
            <person name="Yarza P."/>
            <person name="Suarez-Suarez A."/>
            <person name="Solano J."/>
            <person name="Alcaide M."/>
            <person name="van Dillewijn P."/>
            <person name="Molina-Henares M.A."/>
            <person name="Lopez-Cortes N."/>
            <person name="Al-Ramahi Y."/>
            <person name="Guerrero C."/>
            <person name="Acosta A."/>
            <person name="de Eugenio L.I."/>
            <person name="Martinez V."/>
            <person name="Marques S."/>
            <person name="Rojo F."/>
            <person name="Santero E."/>
            <person name="Genilloud O."/>
            <person name="Perez-Perez J."/>
            <person name="Rossello-Mora R."/>
            <person name="Ramos J.L."/>
        </authorList>
    </citation>
    <scope>NUCLEOTIDE SEQUENCE</scope>
</reference>